<feature type="region of interest" description="Disordered" evidence="1">
    <location>
        <begin position="153"/>
        <end position="180"/>
    </location>
</feature>
<feature type="region of interest" description="Disordered" evidence="1">
    <location>
        <begin position="465"/>
        <end position="489"/>
    </location>
</feature>
<dbReference type="Proteomes" id="UP000007350">
    <property type="component" value="Unassembled WGS sequence"/>
</dbReference>
<evidence type="ECO:0000256" key="1">
    <source>
        <dbReference type="SAM" id="MobiDB-lite"/>
    </source>
</evidence>
<feature type="region of interest" description="Disordered" evidence="1">
    <location>
        <begin position="211"/>
        <end position="261"/>
    </location>
</feature>
<organism evidence="2 3">
    <name type="scientific">Trypanosoma cruzi marinkellei</name>
    <dbReference type="NCBI Taxonomy" id="85056"/>
    <lineage>
        <taxon>Eukaryota</taxon>
        <taxon>Discoba</taxon>
        <taxon>Euglenozoa</taxon>
        <taxon>Kinetoplastea</taxon>
        <taxon>Metakinetoplastina</taxon>
        <taxon>Trypanosomatida</taxon>
        <taxon>Trypanosomatidae</taxon>
        <taxon>Trypanosoma</taxon>
        <taxon>Schizotrypanum</taxon>
    </lineage>
</organism>
<name>K2MW62_TRYCR</name>
<dbReference type="Gene3D" id="3.30.70.330">
    <property type="match status" value="1"/>
</dbReference>
<feature type="compositionally biased region" description="Basic residues" evidence="1">
    <location>
        <begin position="57"/>
        <end position="68"/>
    </location>
</feature>
<accession>K2MW62</accession>
<evidence type="ECO:0000313" key="2">
    <source>
        <dbReference type="EMBL" id="EKF39478.1"/>
    </source>
</evidence>
<dbReference type="InterPro" id="IPR035979">
    <property type="entry name" value="RBD_domain_sf"/>
</dbReference>
<comment type="caution">
    <text evidence="2">The sequence shown here is derived from an EMBL/GenBank/DDBJ whole genome shotgun (WGS) entry which is preliminary data.</text>
</comment>
<reference evidence="2 3" key="1">
    <citation type="journal article" date="2012" name="BMC Genomics">
        <title>Comparative genomic analysis of human infective Trypanosoma cruzi lineages with the bat-restricted subspecies T. cruzi marinkellei.</title>
        <authorList>
            <person name="Franzen O."/>
            <person name="Talavera-Lopez C."/>
            <person name="Ochaya S."/>
            <person name="Butler C.E."/>
            <person name="Messenger L.A."/>
            <person name="Lewis M.D."/>
            <person name="Llewellyn M.S."/>
            <person name="Marinkelle C.J."/>
            <person name="Tyler K.M."/>
            <person name="Miles M.A."/>
            <person name="Andersson B."/>
        </authorList>
    </citation>
    <scope>NUCLEOTIDE SEQUENCE [LARGE SCALE GENOMIC DNA]</scope>
    <source>
        <strain evidence="2 3">B7</strain>
    </source>
</reference>
<feature type="compositionally biased region" description="Low complexity" evidence="1">
    <location>
        <begin position="166"/>
        <end position="180"/>
    </location>
</feature>
<evidence type="ECO:0000313" key="3">
    <source>
        <dbReference type="Proteomes" id="UP000007350"/>
    </source>
</evidence>
<dbReference type="EMBL" id="AHKC01001216">
    <property type="protein sequence ID" value="EKF39478.1"/>
    <property type="molecule type" value="Genomic_DNA"/>
</dbReference>
<dbReference type="SUPFAM" id="SSF54928">
    <property type="entry name" value="RNA-binding domain, RBD"/>
    <property type="match status" value="1"/>
</dbReference>
<feature type="region of interest" description="Disordered" evidence="1">
    <location>
        <begin position="23"/>
        <end position="68"/>
    </location>
</feature>
<keyword evidence="3" id="KW-1185">Reference proteome</keyword>
<proteinExistence type="predicted"/>
<dbReference type="AlphaFoldDB" id="K2MW62"/>
<dbReference type="OrthoDB" id="251492at2759"/>
<feature type="compositionally biased region" description="Polar residues" evidence="1">
    <location>
        <begin position="211"/>
        <end position="224"/>
    </location>
</feature>
<dbReference type="InterPro" id="IPR012677">
    <property type="entry name" value="Nucleotide-bd_a/b_plait_sf"/>
</dbReference>
<evidence type="ECO:0008006" key="4">
    <source>
        <dbReference type="Google" id="ProtNLM"/>
    </source>
</evidence>
<sequence>MPVHPEFIPLAKQKEMFAISSWRDSPQSAAAKQPMVPSPAILPEAQCDKDGASQGKGGHRSRRGRRGKNRLVQRQQDVDDFFLNCVLPKGVSFATLSSELQCNATMPLRVYDIGTPYALFARRSCGALSGGMELGNTDNAGGTGATVTAAIGTKASMPPGEDHSSTTNNNTNNNHNPNTTNTVAIAAADARIGTSSSEAEAPTVAIASGNGLTTKTKKSNQPAVTLSPFRTPMVGASGAAGMTPADDSDDSPGDAPPPDLVLPPSVPSEILSKGHLISLLYAESGEAEKASEWLRKKWPQATVMVVARNRSILNSSLVLKGLPSLAKTERIIEEVEKVIPQKPSYIRLHRGERGVFKNVVFVKYPNREVAEESKLRLERFFIGSRQLKVEFKKKEKGPAERESEASLQQLVRDLRVSTEHEGFIYQRSDLTKDELKLLKQLCHSYGLSFDLTEQKVTVKRILPGSDRQSPALRPSQTTPLNWTQATPGALRPMDFKGIRHWGELRSKYSSLGIARPKGPHDVPPFASGRGRPL</sequence>
<dbReference type="GO" id="GO:0003676">
    <property type="term" value="F:nucleic acid binding"/>
    <property type="evidence" value="ECO:0007669"/>
    <property type="project" value="InterPro"/>
</dbReference>
<feature type="region of interest" description="Disordered" evidence="1">
    <location>
        <begin position="512"/>
        <end position="533"/>
    </location>
</feature>
<feature type="compositionally biased region" description="Polar residues" evidence="1">
    <location>
        <begin position="474"/>
        <end position="486"/>
    </location>
</feature>
<gene>
    <name evidence="2" type="ORF">MOQ_000294</name>
</gene>
<protein>
    <recommendedName>
        <fullName evidence="4">RNA-binding protein 38</fullName>
    </recommendedName>
</protein>